<comment type="caution">
    <text evidence="2">The sequence shown here is derived from an EMBL/GenBank/DDBJ whole genome shotgun (WGS) entry which is preliminary data.</text>
</comment>
<accession>A0ABS0DNQ2</accession>
<dbReference type="InterPro" id="IPR051404">
    <property type="entry name" value="TA_system_antitoxin"/>
</dbReference>
<proteinExistence type="predicted"/>
<evidence type="ECO:0000259" key="1">
    <source>
        <dbReference type="Pfam" id="PF15919"/>
    </source>
</evidence>
<sequence length="233" mass="25626">MRYPIKLEPDTGGYVVSFPDIPEALTQGDTKEEAISMGLDALVTALDFYFEDNRKVPEPSPITGDYVELPLSVASKVLLLNAFIEAGISQVELASLMGIKKQEVTRLLDLHHSTKIDTIQHALNTLMRPMSVDYINQIDIYEVIDGSYQLPHAMNKGEEINFAGSYAAEPGKIRKFSGVLAGFEAEESSFVVVKDIHEVDSYGLEEIKLSQVPVASVISKYIALSVNCMLPSV</sequence>
<protein>
    <submittedName>
        <fullName evidence="2">Type II toxin-antitoxin system HicB family antitoxin</fullName>
    </submittedName>
</protein>
<keyword evidence="3" id="KW-1185">Reference proteome</keyword>
<dbReference type="InterPro" id="IPR035069">
    <property type="entry name" value="TTHA1013/TTHA0281-like"/>
</dbReference>
<feature type="domain" description="HicB-like antitoxin of toxin-antitoxin system" evidence="1">
    <location>
        <begin position="3"/>
        <end position="63"/>
    </location>
</feature>
<dbReference type="EMBL" id="JADOBH010000001">
    <property type="protein sequence ID" value="MBF7955518.1"/>
    <property type="molecule type" value="Genomic_DNA"/>
</dbReference>
<name>A0ABS0DNQ2_9GAMM</name>
<evidence type="ECO:0000313" key="3">
    <source>
        <dbReference type="Proteomes" id="UP000600307"/>
    </source>
</evidence>
<dbReference type="PANTHER" id="PTHR34504:SF4">
    <property type="entry name" value="ANTITOXIN HICB"/>
    <property type="match status" value="1"/>
</dbReference>
<dbReference type="PANTHER" id="PTHR34504">
    <property type="entry name" value="ANTITOXIN HICB"/>
    <property type="match status" value="1"/>
</dbReference>
<dbReference type="Gene3D" id="3.30.160.250">
    <property type="match status" value="1"/>
</dbReference>
<gene>
    <name evidence="2" type="ORF">IV431_08160</name>
</gene>
<reference evidence="2 3" key="1">
    <citation type="submission" date="2020-11" db="EMBL/GenBank/DDBJ databases">
        <title>Taxonomic investigation of Rahnella spp.</title>
        <authorList>
            <person name="Lee S.D."/>
        </authorList>
    </citation>
    <scope>NUCLEOTIDE SEQUENCE [LARGE SCALE GENOMIC DNA]</scope>
    <source>
        <strain evidence="2 3">SAP-10</strain>
    </source>
</reference>
<dbReference type="SUPFAM" id="SSF143100">
    <property type="entry name" value="TTHA1013/TTHA0281-like"/>
    <property type="match status" value="1"/>
</dbReference>
<dbReference type="Pfam" id="PF15919">
    <property type="entry name" value="HicB_lk_antitox"/>
    <property type="match status" value="1"/>
</dbReference>
<dbReference type="InterPro" id="IPR031807">
    <property type="entry name" value="HicB-like"/>
</dbReference>
<dbReference type="Proteomes" id="UP000600307">
    <property type="component" value="Unassembled WGS sequence"/>
</dbReference>
<evidence type="ECO:0000313" key="2">
    <source>
        <dbReference type="EMBL" id="MBF7955518.1"/>
    </source>
</evidence>
<organism evidence="2 3">
    <name type="scientific">Rahnella victoriana</name>
    <dbReference type="NCBI Taxonomy" id="1510570"/>
    <lineage>
        <taxon>Bacteria</taxon>
        <taxon>Pseudomonadati</taxon>
        <taxon>Pseudomonadota</taxon>
        <taxon>Gammaproteobacteria</taxon>
        <taxon>Enterobacterales</taxon>
        <taxon>Yersiniaceae</taxon>
        <taxon>Rahnella</taxon>
    </lineage>
</organism>